<feature type="transmembrane region" description="Helical" evidence="1">
    <location>
        <begin position="220"/>
        <end position="239"/>
    </location>
</feature>
<evidence type="ECO:0000313" key="2">
    <source>
        <dbReference type="EMBL" id="KAK3210228.1"/>
    </source>
</evidence>
<protein>
    <submittedName>
        <fullName evidence="2">Uncharacterized protein</fullName>
    </submittedName>
</protein>
<dbReference type="Proteomes" id="UP001280581">
    <property type="component" value="Unassembled WGS sequence"/>
</dbReference>
<feature type="transmembrane region" description="Helical" evidence="1">
    <location>
        <begin position="97"/>
        <end position="115"/>
    </location>
</feature>
<dbReference type="InterPro" id="IPR036259">
    <property type="entry name" value="MFS_trans_sf"/>
</dbReference>
<feature type="transmembrane region" description="Helical" evidence="1">
    <location>
        <begin position="378"/>
        <end position="398"/>
    </location>
</feature>
<dbReference type="Gene3D" id="1.20.1250.20">
    <property type="entry name" value="MFS general substrate transporter like domains"/>
    <property type="match status" value="1"/>
</dbReference>
<gene>
    <name evidence="2" type="ORF">GRF29_44g2002418</name>
</gene>
<feature type="transmembrane region" description="Helical" evidence="1">
    <location>
        <begin position="289"/>
        <end position="313"/>
    </location>
</feature>
<keyword evidence="1" id="KW-0472">Membrane</keyword>
<proteinExistence type="predicted"/>
<reference evidence="2 3" key="1">
    <citation type="submission" date="2021-02" db="EMBL/GenBank/DDBJ databases">
        <title>Genome assembly of Pseudopithomyces chartarum.</title>
        <authorList>
            <person name="Jauregui R."/>
            <person name="Singh J."/>
            <person name="Voisey C."/>
        </authorList>
    </citation>
    <scope>NUCLEOTIDE SEQUENCE [LARGE SCALE GENOMIC DNA]</scope>
    <source>
        <strain evidence="2 3">AGR01</strain>
    </source>
</reference>
<feature type="transmembrane region" description="Helical" evidence="1">
    <location>
        <begin position="183"/>
        <end position="208"/>
    </location>
</feature>
<feature type="transmembrane region" description="Helical" evidence="1">
    <location>
        <begin position="58"/>
        <end position="77"/>
    </location>
</feature>
<keyword evidence="3" id="KW-1185">Reference proteome</keyword>
<keyword evidence="1" id="KW-1133">Transmembrane helix</keyword>
<comment type="caution">
    <text evidence="2">The sequence shown here is derived from an EMBL/GenBank/DDBJ whole genome shotgun (WGS) entry which is preliminary data.</text>
</comment>
<accession>A0AAN6RHC6</accession>
<dbReference type="EMBL" id="WVTA01000005">
    <property type="protein sequence ID" value="KAK3210228.1"/>
    <property type="molecule type" value="Genomic_DNA"/>
</dbReference>
<feature type="transmembrane region" description="Helical" evidence="1">
    <location>
        <begin position="325"/>
        <end position="344"/>
    </location>
</feature>
<feature type="transmembrane region" description="Helical" evidence="1">
    <location>
        <begin position="410"/>
        <end position="435"/>
    </location>
</feature>
<dbReference type="AlphaFoldDB" id="A0AAN6RHC6"/>
<dbReference type="SUPFAM" id="SSF103473">
    <property type="entry name" value="MFS general substrate transporter"/>
    <property type="match status" value="1"/>
</dbReference>
<organism evidence="2 3">
    <name type="scientific">Pseudopithomyces chartarum</name>
    <dbReference type="NCBI Taxonomy" id="1892770"/>
    <lineage>
        <taxon>Eukaryota</taxon>
        <taxon>Fungi</taxon>
        <taxon>Dikarya</taxon>
        <taxon>Ascomycota</taxon>
        <taxon>Pezizomycotina</taxon>
        <taxon>Dothideomycetes</taxon>
        <taxon>Pleosporomycetidae</taxon>
        <taxon>Pleosporales</taxon>
        <taxon>Massarineae</taxon>
        <taxon>Didymosphaeriaceae</taxon>
        <taxon>Pseudopithomyces</taxon>
    </lineage>
</organism>
<feature type="transmembrane region" description="Helical" evidence="1">
    <location>
        <begin position="150"/>
        <end position="171"/>
    </location>
</feature>
<name>A0AAN6RHC6_9PLEO</name>
<feature type="transmembrane region" description="Helical" evidence="1">
    <location>
        <begin position="351"/>
        <end position="372"/>
    </location>
</feature>
<sequence length="474" mass="52747">MPDSNAHGIWNIFSQPSAGAIVPSQAGHSRSFTDIDRSQVSTAIPQAKQAKQDRRRRVIAYYTHAVVNFHTFGIPLSGGLILEYCYNGLFLTVPLDHLALVCAIQWIGIFAMEWLAASAFEWKHWRWVSVSVTVVFLLCQAILARGARPWTLALGMRALEGFCLGFLRSTALQCLASHYNDNIAAVSMQSGAAAMLGTLIYSLMAWAFLRKGDYKKLAWAEFYIALFGLSPALAGFFLASRVDESEVRLPRKERSIPRLRHRSEKIEMRLQTNQGLLRRKLKYPHIEDYFLISGLFLIVAFQFVWPTFFPLLFTSFPIYEYPEYASYWFFTTFIAATITSTFFARPWPRRGLGVVNTFAAAGIFAGSSVLVAAWVPNFWIWGVVCVVYGLCLGPLLALHRKVFDLLGMYWKKAGILSTSLGFAVFGGISLAGLMIQKSGGGSIALTVSGVAMIVGGGCMAVGRWLKYPTKYVVI</sequence>
<evidence type="ECO:0000313" key="3">
    <source>
        <dbReference type="Proteomes" id="UP001280581"/>
    </source>
</evidence>
<feature type="transmembrane region" description="Helical" evidence="1">
    <location>
        <begin position="127"/>
        <end position="144"/>
    </location>
</feature>
<feature type="transmembrane region" description="Helical" evidence="1">
    <location>
        <begin position="441"/>
        <end position="461"/>
    </location>
</feature>
<keyword evidence="1" id="KW-0812">Transmembrane</keyword>
<evidence type="ECO:0000256" key="1">
    <source>
        <dbReference type="SAM" id="Phobius"/>
    </source>
</evidence>